<evidence type="ECO:0000313" key="3">
    <source>
        <dbReference type="EMBL" id="GBL59315.1"/>
    </source>
</evidence>
<dbReference type="EMBL" id="BGPR01152257">
    <property type="protein sequence ID" value="GBL62708.1"/>
    <property type="molecule type" value="Genomic_DNA"/>
</dbReference>
<evidence type="ECO:0000313" key="4">
    <source>
        <dbReference type="EMBL" id="GBL59435.1"/>
    </source>
</evidence>
<name>A0A4Y1ZN39_ARAVE</name>
<evidence type="ECO:0000313" key="2">
    <source>
        <dbReference type="EMBL" id="GBL59003.1"/>
    </source>
</evidence>
<dbReference type="EMBL" id="BGPR01151395">
    <property type="protein sequence ID" value="GBL59003.1"/>
    <property type="molecule type" value="Genomic_DNA"/>
</dbReference>
<dbReference type="AlphaFoldDB" id="A0A4Y1ZN39"/>
<proteinExistence type="predicted"/>
<dbReference type="EMBL" id="BGPR01151449">
    <property type="protein sequence ID" value="GBL59315.1"/>
    <property type="molecule type" value="Genomic_DNA"/>
</dbReference>
<feature type="region of interest" description="Disordered" evidence="1">
    <location>
        <begin position="39"/>
        <end position="73"/>
    </location>
</feature>
<feature type="compositionally biased region" description="Polar residues" evidence="1">
    <location>
        <begin position="57"/>
        <end position="73"/>
    </location>
</feature>
<dbReference type="Proteomes" id="UP000499080">
    <property type="component" value="Unassembled WGS sequence"/>
</dbReference>
<comment type="caution">
    <text evidence="2">The sequence shown here is derived from an EMBL/GenBank/DDBJ whole genome shotgun (WGS) entry which is preliminary data.</text>
</comment>
<dbReference type="EMBL" id="BGPR01151471">
    <property type="protein sequence ID" value="GBL59435.1"/>
    <property type="molecule type" value="Genomic_DNA"/>
</dbReference>
<accession>A0A4Y1ZN39</accession>
<gene>
    <name evidence="4" type="ORF">AVEN_168404_1</name>
    <name evidence="5" type="ORF">AVEN_207169_1</name>
    <name evidence="2" type="ORF">AVEN_258106_1</name>
    <name evidence="3" type="ORF">AVEN_259799_1</name>
</gene>
<evidence type="ECO:0000313" key="6">
    <source>
        <dbReference type="Proteomes" id="UP000499080"/>
    </source>
</evidence>
<keyword evidence="6" id="KW-1185">Reference proteome</keyword>
<protein>
    <submittedName>
        <fullName evidence="2">Uncharacterized protein</fullName>
    </submittedName>
</protein>
<organism evidence="2 6">
    <name type="scientific">Araneus ventricosus</name>
    <name type="common">Orbweaver spider</name>
    <name type="synonym">Epeira ventricosa</name>
    <dbReference type="NCBI Taxonomy" id="182803"/>
    <lineage>
        <taxon>Eukaryota</taxon>
        <taxon>Metazoa</taxon>
        <taxon>Ecdysozoa</taxon>
        <taxon>Arthropoda</taxon>
        <taxon>Chelicerata</taxon>
        <taxon>Arachnida</taxon>
        <taxon>Araneae</taxon>
        <taxon>Araneomorphae</taxon>
        <taxon>Entelegynae</taxon>
        <taxon>Araneoidea</taxon>
        <taxon>Araneidae</taxon>
        <taxon>Araneus</taxon>
    </lineage>
</organism>
<reference evidence="2 6" key="1">
    <citation type="journal article" date="2019" name="Sci. Rep.">
        <title>Orb-weaving spider Araneus ventricosus genome elucidates the spidroin gene catalogue.</title>
        <authorList>
            <person name="Kono N."/>
            <person name="Nakamura H."/>
            <person name="Ohtoshi R."/>
            <person name="Moran D.A.P."/>
            <person name="Shinohara A."/>
            <person name="Yoshida Y."/>
            <person name="Fujiwara M."/>
            <person name="Mori M."/>
            <person name="Tomita M."/>
            <person name="Arakawa K."/>
        </authorList>
    </citation>
    <scope>NUCLEOTIDE SEQUENCE [LARGE SCALE GENOMIC DNA]</scope>
</reference>
<evidence type="ECO:0000256" key="1">
    <source>
        <dbReference type="SAM" id="MobiDB-lite"/>
    </source>
</evidence>
<evidence type="ECO:0000313" key="5">
    <source>
        <dbReference type="EMBL" id="GBL62708.1"/>
    </source>
</evidence>
<sequence length="73" mass="7967">MGKRPPASVVRNAHSAPAYPNGCKAWEQLMWCGSLERRVPAQVSPSSTDRASKLPGASQNRLRAASKQNVNRH</sequence>